<dbReference type="WBParaSite" id="PDA_v2.g22955.t1">
    <property type="protein sequence ID" value="PDA_v2.g22955.t1"/>
    <property type="gene ID" value="PDA_v2.g22955"/>
</dbReference>
<accession>A0A914Q732</accession>
<proteinExistence type="predicted"/>
<evidence type="ECO:0000259" key="2">
    <source>
        <dbReference type="PROSITE" id="PS00022"/>
    </source>
</evidence>
<dbReference type="PROSITE" id="PS00022">
    <property type="entry name" value="EGF_1"/>
    <property type="match status" value="1"/>
</dbReference>
<evidence type="ECO:0000313" key="3">
    <source>
        <dbReference type="Proteomes" id="UP000887578"/>
    </source>
</evidence>
<evidence type="ECO:0000313" key="4">
    <source>
        <dbReference type="WBParaSite" id="PDA_v2.g22955.t1"/>
    </source>
</evidence>
<protein>
    <submittedName>
        <fullName evidence="4">EGF-like domain-containing protein</fullName>
    </submittedName>
</protein>
<feature type="chain" id="PRO_5036802628" evidence="1">
    <location>
        <begin position="17"/>
        <end position="277"/>
    </location>
</feature>
<organism evidence="3 4">
    <name type="scientific">Panagrolaimus davidi</name>
    <dbReference type="NCBI Taxonomy" id="227884"/>
    <lineage>
        <taxon>Eukaryota</taxon>
        <taxon>Metazoa</taxon>
        <taxon>Ecdysozoa</taxon>
        <taxon>Nematoda</taxon>
        <taxon>Chromadorea</taxon>
        <taxon>Rhabditida</taxon>
        <taxon>Tylenchina</taxon>
        <taxon>Panagrolaimomorpha</taxon>
        <taxon>Panagrolaimoidea</taxon>
        <taxon>Panagrolaimidae</taxon>
        <taxon>Panagrolaimus</taxon>
    </lineage>
</organism>
<name>A0A914Q732_9BILA</name>
<keyword evidence="3" id="KW-1185">Reference proteome</keyword>
<dbReference type="PANTHER" id="PTHR46901">
    <property type="entry name" value="GH04942P"/>
    <property type="match status" value="1"/>
</dbReference>
<feature type="signal peptide" evidence="1">
    <location>
        <begin position="1"/>
        <end position="16"/>
    </location>
</feature>
<keyword evidence="1" id="KW-0732">Signal</keyword>
<evidence type="ECO:0000256" key="1">
    <source>
        <dbReference type="SAM" id="SignalP"/>
    </source>
</evidence>
<dbReference type="PANTHER" id="PTHR46901:SF2">
    <property type="entry name" value="GH04942P"/>
    <property type="match status" value="1"/>
</dbReference>
<dbReference type="InterPro" id="IPR000742">
    <property type="entry name" value="EGF"/>
</dbReference>
<dbReference type="Proteomes" id="UP000887578">
    <property type="component" value="Unplaced"/>
</dbReference>
<sequence>MFSFLILFLLFLSIEAHIGFVYPAARYPPLDFLQISRTISPCGLPQGRNPYYTSFAVGRPYDLTWTANHDLHKGGIRMTLLDSNGNRLQQLFPQQTNLWMSYPERIPVNLTITFPRPCRGCILQIERQALDINDTFHSCADINVEQFLQNTDQIQCSGNGRLTQSGCICLKYFIGDRCQYRTDCEDNSDCLNGQCVTDSRPGLIQKFCYCDFSFFGKNCEIQSNIQNLNDECFNYKNLIDRNSAMFKAYGIFNPDCYDQRKDLNHEDFVYSRLIGVS</sequence>
<dbReference type="Gene3D" id="2.10.25.10">
    <property type="entry name" value="Laminin"/>
    <property type="match status" value="1"/>
</dbReference>
<reference evidence="4" key="1">
    <citation type="submission" date="2022-11" db="UniProtKB">
        <authorList>
            <consortium name="WormBaseParasite"/>
        </authorList>
    </citation>
    <scope>IDENTIFICATION</scope>
</reference>
<feature type="domain" description="EGF-like" evidence="2">
    <location>
        <begin position="208"/>
        <end position="219"/>
    </location>
</feature>
<dbReference type="AlphaFoldDB" id="A0A914Q732"/>